<proteinExistence type="inferred from homology"/>
<dbReference type="InterPro" id="IPR030903">
    <property type="entry name" value="CDPS"/>
</dbReference>
<name>A0A9P2RZL6_BARTA</name>
<comment type="similarity">
    <text evidence="1">Belongs to the CDPS family.</text>
</comment>
<keyword evidence="2" id="KW-0808">Transferase</keyword>
<evidence type="ECO:0000313" key="5">
    <source>
        <dbReference type="Proteomes" id="UP000002648"/>
    </source>
</evidence>
<reference evidence="4 5" key="1">
    <citation type="submission" date="2012-03" db="EMBL/GenBank/DDBJ databases">
        <title>The Genome Sequence of Bartonella taylorii 8TBB.</title>
        <authorList>
            <consortium name="The Broad Institute Genome Sequencing Platform"/>
            <consortium name="The Broad Institute Genome Sequencing Center for Infectious Disease"/>
            <person name="Feldgarden M."/>
            <person name="Kirby J."/>
            <person name="Kosoy M."/>
            <person name="Birtles R."/>
            <person name="Probert W.S."/>
            <person name="Chiaraviglio L."/>
            <person name="Young S.K."/>
            <person name="Zeng Q."/>
            <person name="Gargeya S."/>
            <person name="Fitzgerald M."/>
            <person name="Haas B."/>
            <person name="Abouelleil A."/>
            <person name="Alvarado L."/>
            <person name="Arachchi H.M."/>
            <person name="Berlin A."/>
            <person name="Chapman S.B."/>
            <person name="Gearin G."/>
            <person name="Goldberg J."/>
            <person name="Griggs A."/>
            <person name="Gujja S."/>
            <person name="Hansen M."/>
            <person name="Heiman D."/>
            <person name="Howarth C."/>
            <person name="Larimer J."/>
            <person name="Lui A."/>
            <person name="MacDonald P.J.P."/>
            <person name="McCowen C."/>
            <person name="Montmayeur A."/>
            <person name="Murphy C."/>
            <person name="Neiman D."/>
            <person name="Pearson M."/>
            <person name="Priest M."/>
            <person name="Roberts A."/>
            <person name="Saif S."/>
            <person name="Shea T."/>
            <person name="Sisk P."/>
            <person name="Stolte C."/>
            <person name="Sykes S."/>
            <person name="Wortman J."/>
            <person name="Nusbaum C."/>
            <person name="Birren B."/>
        </authorList>
    </citation>
    <scope>NUCLEOTIDE SEQUENCE [LARGE SCALE GENOMIC DNA]</scope>
    <source>
        <strain evidence="4 5">8TBB</strain>
    </source>
</reference>
<dbReference type="NCBIfam" id="TIGR04539">
    <property type="entry name" value="tRNA_cyclodipep"/>
    <property type="match status" value="1"/>
</dbReference>
<dbReference type="OrthoDB" id="2895472at2"/>
<dbReference type="InterPro" id="IPR038622">
    <property type="entry name" value="CDPS_sf"/>
</dbReference>
<accession>A0A9P2RZL6</accession>
<keyword evidence="5" id="KW-1185">Reference proteome</keyword>
<dbReference type="GO" id="GO:0016755">
    <property type="term" value="F:aminoacyltransferase activity"/>
    <property type="evidence" value="ECO:0007669"/>
    <property type="project" value="InterPro"/>
</dbReference>
<dbReference type="RefSeq" id="WP_004859746.1">
    <property type="nucleotide sequence ID" value="NZ_JH725051.1"/>
</dbReference>
<evidence type="ECO:0000256" key="1">
    <source>
        <dbReference type="ARBA" id="ARBA00006034"/>
    </source>
</evidence>
<dbReference type="EMBL" id="AIMD01000033">
    <property type="protein sequence ID" value="EJF94646.1"/>
    <property type="molecule type" value="Genomic_DNA"/>
</dbReference>
<evidence type="ECO:0000256" key="3">
    <source>
        <dbReference type="ARBA" id="ARBA00030771"/>
    </source>
</evidence>
<dbReference type="Pfam" id="PF16715">
    <property type="entry name" value="CDPS"/>
    <property type="match status" value="1"/>
</dbReference>
<organism evidence="4 5">
    <name type="scientific">Bartonella taylorii 8TBB</name>
    <dbReference type="NCBI Taxonomy" id="1094560"/>
    <lineage>
        <taxon>Bacteria</taxon>
        <taxon>Pseudomonadati</taxon>
        <taxon>Pseudomonadota</taxon>
        <taxon>Alphaproteobacteria</taxon>
        <taxon>Hyphomicrobiales</taxon>
        <taxon>Bartonellaceae</taxon>
        <taxon>Bartonella</taxon>
    </lineage>
</organism>
<gene>
    <name evidence="4" type="ORF">ME9_00959</name>
</gene>
<evidence type="ECO:0000313" key="4">
    <source>
        <dbReference type="EMBL" id="EJF94646.1"/>
    </source>
</evidence>
<dbReference type="AlphaFoldDB" id="A0A9P2RZL6"/>
<protein>
    <recommendedName>
        <fullName evidence="3">Cyclodipeptide synthase</fullName>
    </recommendedName>
</protein>
<evidence type="ECO:0000256" key="2">
    <source>
        <dbReference type="ARBA" id="ARBA00022679"/>
    </source>
</evidence>
<comment type="caution">
    <text evidence="4">The sequence shown here is derived from an EMBL/GenBank/DDBJ whole genome shotgun (WGS) entry which is preliminary data.</text>
</comment>
<sequence>MSLQKEIDIKNRFSFSIRGQSENCSRLIAMKQHLMVGISPFNSRFSEKYITELICWGAKKFKDIDILLPDIESAMLLILASGSTKAKAERKTKKELNRIRRILYNIHNSYNLEKPFRILDFSQYKQNENYKILKSKAIDLYKTNQKFSELCTKMSIQAVGCRAKSVKLSTEEIKGLETTDISIEYIFNEVPFYVNTPCLLNRESSVLAYHP</sequence>
<dbReference type="Gene3D" id="3.40.50.11710">
    <property type="entry name" value="Cyclodipeptide synthase"/>
    <property type="match status" value="1"/>
</dbReference>
<dbReference type="Proteomes" id="UP000002648">
    <property type="component" value="Unassembled WGS sequence"/>
</dbReference>